<evidence type="ECO:0000256" key="9">
    <source>
        <dbReference type="ARBA" id="ARBA00022553"/>
    </source>
</evidence>
<evidence type="ECO:0000259" key="24">
    <source>
        <dbReference type="Pfam" id="PF14529"/>
    </source>
</evidence>
<keyword evidence="16" id="KW-0472">Membrane</keyword>
<keyword evidence="26" id="KW-1185">Reference proteome</keyword>
<dbReference type="OrthoDB" id="3098at2759"/>
<evidence type="ECO:0000256" key="10">
    <source>
        <dbReference type="ARBA" id="ARBA00022816"/>
    </source>
</evidence>
<dbReference type="GO" id="GO:0003824">
    <property type="term" value="F:catalytic activity"/>
    <property type="evidence" value="ECO:0007669"/>
    <property type="project" value="InterPro"/>
</dbReference>
<keyword evidence="15" id="KW-0906">Nuclear pore complex</keyword>
<evidence type="ECO:0000256" key="12">
    <source>
        <dbReference type="ARBA" id="ARBA00022927"/>
    </source>
</evidence>
<evidence type="ECO:0000256" key="17">
    <source>
        <dbReference type="ARBA" id="ARBA00023242"/>
    </source>
</evidence>
<comment type="similarity">
    <text evidence="4">Belongs to the nucleoporin Nup84/Nup107 family.</text>
</comment>
<evidence type="ECO:0000313" key="25">
    <source>
        <dbReference type="EMBL" id="PFX30323.1"/>
    </source>
</evidence>
<dbReference type="GO" id="GO:0031965">
    <property type="term" value="C:nuclear membrane"/>
    <property type="evidence" value="ECO:0007669"/>
    <property type="project" value="UniProtKB-SubCell"/>
</dbReference>
<dbReference type="Pfam" id="PF04121">
    <property type="entry name" value="Nup84_Nup100"/>
    <property type="match status" value="2"/>
</dbReference>
<feature type="domain" description="Endonuclease/exonuclease/phosphatase" evidence="24">
    <location>
        <begin position="778"/>
        <end position="876"/>
    </location>
</feature>
<dbReference type="GO" id="GO:0006606">
    <property type="term" value="P:protein import into nucleus"/>
    <property type="evidence" value="ECO:0007669"/>
    <property type="project" value="TreeGrafter"/>
</dbReference>
<feature type="region of interest" description="Disordered" evidence="23">
    <location>
        <begin position="197"/>
        <end position="231"/>
    </location>
</feature>
<keyword evidence="18" id="KW-0137">Centromere</keyword>
<evidence type="ECO:0000256" key="6">
    <source>
        <dbReference type="ARBA" id="ARBA00022448"/>
    </source>
</evidence>
<keyword evidence="10" id="KW-0509">mRNA transport</keyword>
<gene>
    <name evidence="25" type="primary">Nup107</name>
    <name evidence="25" type="ORF">AWC38_SpisGene4873</name>
</gene>
<evidence type="ECO:0000256" key="11">
    <source>
        <dbReference type="ARBA" id="ARBA00022838"/>
    </source>
</evidence>
<comment type="subunit">
    <text evidence="20">Part of the nuclear pore complex (NPC). Forms part of the Nup160 subcomplex in the nuclear pore which is composed of NUP160, NUP133, NUP107 and Nup96; this complex plays a role in RNA export and in tethering Nup98 and NUP153 to the nucleus. Does not interact with TPR. Interacts with ZNF106.</text>
</comment>
<evidence type="ECO:0000256" key="4">
    <source>
        <dbReference type="ARBA" id="ARBA00009510"/>
    </source>
</evidence>
<evidence type="ECO:0000256" key="21">
    <source>
        <dbReference type="ARBA" id="ARBA00078239"/>
    </source>
</evidence>
<dbReference type="GO" id="GO:0000776">
    <property type="term" value="C:kinetochore"/>
    <property type="evidence" value="ECO:0007669"/>
    <property type="project" value="UniProtKB-KW"/>
</dbReference>
<dbReference type="GO" id="GO:0006406">
    <property type="term" value="P:mRNA export from nucleus"/>
    <property type="evidence" value="ECO:0007669"/>
    <property type="project" value="TreeGrafter"/>
</dbReference>
<evidence type="ECO:0000256" key="16">
    <source>
        <dbReference type="ARBA" id="ARBA00023136"/>
    </source>
</evidence>
<dbReference type="PANTHER" id="PTHR13003:SF2">
    <property type="entry name" value="NUCLEAR PORE COMPLEX PROTEIN NUP107"/>
    <property type="match status" value="1"/>
</dbReference>
<keyword evidence="11" id="KW-0995">Kinetochore</keyword>
<dbReference type="Proteomes" id="UP000225706">
    <property type="component" value="Unassembled WGS sequence"/>
</dbReference>
<dbReference type="Gene3D" id="1.10.3450.20">
    <property type="match status" value="1"/>
</dbReference>
<dbReference type="FunFam" id="1.10.3450.20:FF:000001">
    <property type="entry name" value="Nuclear pore complex protein"/>
    <property type="match status" value="1"/>
</dbReference>
<keyword evidence="6" id="KW-0813">Transport</keyword>
<evidence type="ECO:0000256" key="13">
    <source>
        <dbReference type="ARBA" id="ARBA00022990"/>
    </source>
</evidence>
<keyword evidence="17" id="KW-0539">Nucleus</keyword>
<dbReference type="Pfam" id="PF14529">
    <property type="entry name" value="Exo_endo_phos_2"/>
    <property type="match status" value="1"/>
</dbReference>
<dbReference type="GO" id="GO:0000973">
    <property type="term" value="P:post-transcriptional tethering of RNA polymerase II gene DNA at nuclear periphery"/>
    <property type="evidence" value="ECO:0007669"/>
    <property type="project" value="TreeGrafter"/>
</dbReference>
<dbReference type="GO" id="GO:0031080">
    <property type="term" value="C:nuclear pore outer ring"/>
    <property type="evidence" value="ECO:0007669"/>
    <property type="project" value="TreeGrafter"/>
</dbReference>
<keyword evidence="9" id="KW-0597">Phosphoprotein</keyword>
<reference evidence="26" key="1">
    <citation type="journal article" date="2017" name="bioRxiv">
        <title>Comparative analysis of the genomes of Stylophora pistillata and Acropora digitifera provides evidence for extensive differences between species of corals.</title>
        <authorList>
            <person name="Voolstra C.R."/>
            <person name="Li Y."/>
            <person name="Liew Y.J."/>
            <person name="Baumgarten S."/>
            <person name="Zoccola D."/>
            <person name="Flot J.-F."/>
            <person name="Tambutte S."/>
            <person name="Allemand D."/>
            <person name="Aranda M."/>
        </authorList>
    </citation>
    <scope>NUCLEOTIDE SEQUENCE [LARGE SCALE GENOMIC DNA]</scope>
</reference>
<keyword evidence="12" id="KW-0653">Protein transport</keyword>
<evidence type="ECO:0000313" key="26">
    <source>
        <dbReference type="Proteomes" id="UP000225706"/>
    </source>
</evidence>
<evidence type="ECO:0000256" key="3">
    <source>
        <dbReference type="ARBA" id="ARBA00004629"/>
    </source>
</evidence>
<dbReference type="FunFam" id="1.20.190.50:FF:000001">
    <property type="entry name" value="Nuclear pore complex protein"/>
    <property type="match status" value="1"/>
</dbReference>
<protein>
    <recommendedName>
        <fullName evidence="5">Nuclear pore complex protein Nup107</fullName>
    </recommendedName>
    <alternativeName>
        <fullName evidence="22">107 kDa nucleoporin</fullName>
    </alternativeName>
    <alternativeName>
        <fullName evidence="21">Nucleoporin Nup107</fullName>
    </alternativeName>
</protein>
<dbReference type="GO" id="GO:0017056">
    <property type="term" value="F:structural constituent of nuclear pore"/>
    <property type="evidence" value="ECO:0007669"/>
    <property type="project" value="InterPro"/>
</dbReference>
<comment type="caution">
    <text evidence="25">The sequence shown here is derived from an EMBL/GenBank/DDBJ whole genome shotgun (WGS) entry which is preliminary data.</text>
</comment>
<keyword evidence="8" id="KW-0488">Methylation</keyword>
<comment type="subcellular location">
    <subcellularLocation>
        <location evidence="3">Chromosome</location>
        <location evidence="3">Centromere</location>
        <location evidence="3">Kinetochore</location>
    </subcellularLocation>
    <subcellularLocation>
        <location evidence="1">Nucleus membrane</location>
    </subcellularLocation>
    <subcellularLocation>
        <location evidence="2">Nucleus</location>
        <location evidence="2">Nuclear pore complex</location>
    </subcellularLocation>
</comment>
<dbReference type="InterPro" id="IPR036691">
    <property type="entry name" value="Endo/exonu/phosph_ase_sf"/>
</dbReference>
<evidence type="ECO:0000256" key="15">
    <source>
        <dbReference type="ARBA" id="ARBA00023132"/>
    </source>
</evidence>
<dbReference type="InterPro" id="IPR005135">
    <property type="entry name" value="Endo/exonuclease/phosphatase"/>
</dbReference>
<evidence type="ECO:0000256" key="8">
    <source>
        <dbReference type="ARBA" id="ARBA00022481"/>
    </source>
</evidence>
<dbReference type="SUPFAM" id="SSF56219">
    <property type="entry name" value="DNase I-like"/>
    <property type="match status" value="1"/>
</dbReference>
<proteinExistence type="inferred from homology"/>
<comment type="function">
    <text evidence="19">Plays a role in the nuclear pore complex (NPC) assembly and/or maintenance. Required for the assembly of peripheral proteins into the NPC. May anchor NUP62 to the NPC. Involved in nephrogenesis.</text>
</comment>
<evidence type="ECO:0000256" key="22">
    <source>
        <dbReference type="ARBA" id="ARBA00078966"/>
    </source>
</evidence>
<evidence type="ECO:0000256" key="2">
    <source>
        <dbReference type="ARBA" id="ARBA00004567"/>
    </source>
</evidence>
<sequence>MSDDKAYLNSAVLDIISAIDRFRGSGDPCLDFQPIVFKLDFLQRIAVSLDVDELVSELIGHAYRMLVEIDQRNHINCAYQAPLHNRGTRGRPSNEISEEQLHFLLQQGFKVCDICKILEYLLGKSCDPMEMDIGIDDQVESQIQTQRSGLKQKCSLMPAEVTKAREDDVNSALKRRSHIQKSLHLLDDAISTPQRQLHTASSLLRSVKTPPPLRQQPMSASGRKNSTYTLSGTSSVADTDYATQDMSFISEGLPPGLLSSLPQHMSGHTILGSLSFMEDSGLSHPLTPSKPLAQVVEDFSPGSAVELSQLTENVSILTEKDPVIAASSSLFEEFMSALTSFPDTRHIFDVVAGYEKACRQQLRVLNGLIRQSSPGKTKFSKQVDILHLISQESYTWRLVGSLYSDRLQYGVGDDGAMLTNFVGKDWNEKKIINDLYEREASTRQKQIVVDWLEKNAEDWLEIFLESDKVEYFSASVCWENTLHTLQQGNNLGTRRPLVTEMDPDAPVRQNRPLADLDQEDEARLLQHLFALIRAGKLEEAQCLCEKFGQSWRAATLQGWKLWHDNNMDGVSRDETLSVIEGNPYRDVWKAACWKMSEESKFSAYERAIYAALSGNLTQLLQVCKSWEDYLWAFYRVMVDVRVEQEIRLHPRPERDLESLPSVFWDHVLNPEKIFDELHACPKETIKHQAGEFHHVIQKHIILNDTTGLIEKMHSWLEKGEKPKAQILRFMAHLVLFLRSAGIESETDLDKCVSILKAYVQWSSNVYRYYELAFFRAPDESLEVFNYLDDVMRDATKNNLEVIVIGDLNCDVFNNSRQTERLLGFTIVNQLEQLIKEPTRVTSTTSTLIDVLITSTPGLFKKAGAINIAFSDHYPIYGVIHGSATRPDKHRIITTRSWKDKNVNDFIANLKQAPWCLIDSLNDVDDMCSAWESVMKSLIDQHFPLKKKRIRRQTHPWLDSSVLKLMRTRDQVHKRARKSRLSADWNEYKFLRNRVTAINRKVRKNYFKNKLEENRSKPKAFWDTVRLVLPSRKNRTEIDKLVVDCKELIDKHDIANSLNEYFATIASSLLASQQSLGYPAELQQTGPLAFPSHSFNFRAVSENDVFKALRTMDISKATGADTIPAKVIRTAAPYISNVVAKLFNTSFRSGRFPSIWKTARTLIEEKQIDLVATYVATLPAEIQIETYAYFLEDIVEMKERQKCLELASSAGLDVPLITKTVVECIRGKEEFAIEKGMSSALEAATTKEDRRKIEAIEWLVFEPSQRSEALKQSNAIIRCFIATRKHAAAREVFQKIPVDSIHVIHKEWQLRGGTSPLPAADDNAIREYLCIKAFLEALDAFNDWFQHFHHNVPPRPHDGAHANFTEKVAYEQRLKQYEVEFGRWKNSLDIHTKAAMEKIYNVLLFPDGGWMVDHRTDEGKDSQRSHQLDLLRQLCLPLTCYLLHNVLYSTEQYKQCIQLADVISSEQYRLYEVFRKDELQKMLSLFRDTSIALLGNNLDPLGYEIAQK</sequence>
<dbReference type="Gene3D" id="1.20.190.50">
    <property type="match status" value="1"/>
</dbReference>
<evidence type="ECO:0000256" key="23">
    <source>
        <dbReference type="SAM" id="MobiDB-lite"/>
    </source>
</evidence>
<evidence type="ECO:0000256" key="20">
    <source>
        <dbReference type="ARBA" id="ARBA00063956"/>
    </source>
</evidence>
<keyword evidence="7" id="KW-0158">Chromosome</keyword>
<organism evidence="25 26">
    <name type="scientific">Stylophora pistillata</name>
    <name type="common">Smooth cauliflower coral</name>
    <dbReference type="NCBI Taxonomy" id="50429"/>
    <lineage>
        <taxon>Eukaryota</taxon>
        <taxon>Metazoa</taxon>
        <taxon>Cnidaria</taxon>
        <taxon>Anthozoa</taxon>
        <taxon>Hexacorallia</taxon>
        <taxon>Scleractinia</taxon>
        <taxon>Astrocoeniina</taxon>
        <taxon>Pocilloporidae</taxon>
        <taxon>Stylophora</taxon>
    </lineage>
</organism>
<dbReference type="PANTHER" id="PTHR13003">
    <property type="entry name" value="NUP107-RELATED"/>
    <property type="match status" value="1"/>
</dbReference>
<dbReference type="InterPro" id="IPR007252">
    <property type="entry name" value="Nup84/Nup107"/>
</dbReference>
<name>A0A2B4SMN9_STYPI</name>
<evidence type="ECO:0000256" key="7">
    <source>
        <dbReference type="ARBA" id="ARBA00022454"/>
    </source>
</evidence>
<evidence type="ECO:0000256" key="19">
    <source>
        <dbReference type="ARBA" id="ARBA00056880"/>
    </source>
</evidence>
<evidence type="ECO:0000256" key="5">
    <source>
        <dbReference type="ARBA" id="ARBA00016702"/>
    </source>
</evidence>
<feature type="compositionally biased region" description="Polar residues" evidence="23">
    <location>
        <begin position="216"/>
        <end position="231"/>
    </location>
</feature>
<evidence type="ECO:0000256" key="14">
    <source>
        <dbReference type="ARBA" id="ARBA00023010"/>
    </source>
</evidence>
<keyword evidence="13" id="KW-0007">Acetylation</keyword>
<evidence type="ECO:0000256" key="1">
    <source>
        <dbReference type="ARBA" id="ARBA00004126"/>
    </source>
</evidence>
<dbReference type="Gene3D" id="3.60.10.10">
    <property type="entry name" value="Endonuclease/exonuclease/phosphatase"/>
    <property type="match status" value="1"/>
</dbReference>
<keyword evidence="14" id="KW-0811">Translocation</keyword>
<evidence type="ECO:0000256" key="18">
    <source>
        <dbReference type="ARBA" id="ARBA00023328"/>
    </source>
</evidence>
<dbReference type="STRING" id="50429.A0A2B4SMN9"/>
<dbReference type="EMBL" id="LSMT01000052">
    <property type="protein sequence ID" value="PFX30323.1"/>
    <property type="molecule type" value="Genomic_DNA"/>
</dbReference>
<accession>A0A2B4SMN9</accession>